<evidence type="ECO:0000256" key="2">
    <source>
        <dbReference type="SAM" id="MobiDB-lite"/>
    </source>
</evidence>
<keyword evidence="5" id="KW-0808">Transferase</keyword>
<feature type="compositionally biased region" description="Low complexity" evidence="2">
    <location>
        <begin position="310"/>
        <end position="319"/>
    </location>
</feature>
<protein>
    <submittedName>
        <fullName evidence="5">Aminomethyltransferase, mitochondrial, putative</fullName>
    </submittedName>
</protein>
<organism evidence="5">
    <name type="scientific">Neospora caninum (strain Liverpool)</name>
    <dbReference type="NCBI Taxonomy" id="572307"/>
    <lineage>
        <taxon>Eukaryota</taxon>
        <taxon>Sar</taxon>
        <taxon>Alveolata</taxon>
        <taxon>Apicomplexa</taxon>
        <taxon>Conoidasida</taxon>
        <taxon>Coccidia</taxon>
        <taxon>Eucoccidiorida</taxon>
        <taxon>Eimeriorina</taxon>
        <taxon>Sarcocystidae</taxon>
        <taxon>Neospora</taxon>
    </lineage>
</organism>
<dbReference type="InterPro" id="IPR029043">
    <property type="entry name" value="GcvT/YgfZ_C"/>
</dbReference>
<gene>
    <name evidence="5" type="ORF">BN1204_051210</name>
</gene>
<feature type="compositionally biased region" description="Low complexity" evidence="2">
    <location>
        <begin position="377"/>
        <end position="408"/>
    </location>
</feature>
<dbReference type="PANTHER" id="PTHR43757">
    <property type="entry name" value="AMINOMETHYLTRANSFERASE"/>
    <property type="match status" value="1"/>
</dbReference>
<evidence type="ECO:0000313" key="5">
    <source>
        <dbReference type="EMBL" id="CEL69410.1"/>
    </source>
</evidence>
<dbReference type="AlphaFoldDB" id="A0A0F7ULP3"/>
<dbReference type="InterPro" id="IPR028896">
    <property type="entry name" value="GcvT/YgfZ/DmdA"/>
</dbReference>
<dbReference type="InterPro" id="IPR013977">
    <property type="entry name" value="GcvT_C"/>
</dbReference>
<keyword evidence="5" id="KW-0489">Methyltransferase</keyword>
<accession>A0A0F7ULP3</accession>
<feature type="region of interest" description="Disordered" evidence="2">
    <location>
        <begin position="301"/>
        <end position="351"/>
    </location>
</feature>
<feature type="domain" description="GCVT N-terminal" evidence="3">
    <location>
        <begin position="414"/>
        <end position="673"/>
    </location>
</feature>
<dbReference type="EMBL" id="LN714485">
    <property type="protein sequence ID" value="CEL69410.1"/>
    <property type="molecule type" value="Genomic_DNA"/>
</dbReference>
<dbReference type="SUPFAM" id="SSF103025">
    <property type="entry name" value="Folate-binding domain"/>
    <property type="match status" value="1"/>
</dbReference>
<evidence type="ECO:0000256" key="1">
    <source>
        <dbReference type="ARBA" id="ARBA00008609"/>
    </source>
</evidence>
<sequence length="825" mass="88408">MRRLGRFGGPRHDGVASFLAARSPAPRSSLCSRPIFPRSNLCRLPTGLDAFHLPQIPARAASLACPASSRPSSFTACAFPSRSLSSSAARSTPPQGLQLHASQVFLRSRRARASPCTSVFTETETLRFNEEGPRRSAQTSSSVFCSHPRASSHGLSYLSCLPVCWTHGLARASPALTRAHSSQNFVFNCSSLVSSSSRVVSRRSVSGLSLQSADSASFSSASSRLPVFGTQTRKPRFLFHAIRAESSGQGSAMQSSCGSRVFISSYARDSASPRPWKCEIRATFSERAGLQCMYTSTTGSKALNDRQARSSLSPQSPSSDNATAVKSSEPLERMPASGRVPSMSEPVVHTPQTVRPAVVVAERTLAPDAVSQPTFPSPAAASSPPSVQAKESASPSAPSGSRAPPATSVRLSPLHEVHAGLGAKFGKFQGVLLPFAYEGEGVMSSHLHTRTCASLFDFSYRQHYRIWGEKAAQLLERLVVGDVQSLLETESRFTLFTNDDGGILDDVIVAVHPGFLLVMGNACNKAKVLERLEAEAAIARGRGERVTVEALDDFTLLGVQGAQAMEVMGQVVDAASVDLVKMPFMSSYLCTVEGVECVLTRCGFSGEDGFEISLLSEEASMVFSALLEKSSLLRPAGFGTRETLRQEAGLCLYGADIDEETTPVEASLGWAVGRRRRQEANFPGASRILAQLVQLQLLQSQAKSRVHIDAETLQAQLDEAAEKAGIFEVDRLRRKRVGLALPAGGSTTKGGVAVLSLEGEKKVGAVTSSCFAPSLQRTIGMAYLDLPYTLPKTRVQLDTPRPTKDVEVCKMPFVPGAYYRVPLPL</sequence>
<evidence type="ECO:0000259" key="3">
    <source>
        <dbReference type="Pfam" id="PF01571"/>
    </source>
</evidence>
<dbReference type="Gene3D" id="3.30.1360.120">
    <property type="entry name" value="Probable tRNA modification gtpase trme, domain 1"/>
    <property type="match status" value="1"/>
</dbReference>
<dbReference type="PANTHER" id="PTHR43757:SF2">
    <property type="entry name" value="AMINOMETHYLTRANSFERASE, MITOCHONDRIAL"/>
    <property type="match status" value="1"/>
</dbReference>
<comment type="similarity">
    <text evidence="1">Belongs to the GcvT family.</text>
</comment>
<name>A0A0F7ULP3_NEOCL</name>
<feature type="domain" description="Aminomethyltransferase C-terminal" evidence="4">
    <location>
        <begin position="734"/>
        <end position="814"/>
    </location>
</feature>
<reference evidence="5" key="1">
    <citation type="journal article" date="2015" name="PLoS ONE">
        <title>Comprehensive Evaluation of Toxoplasma gondii VEG and Neospora caninum LIV Genomes with Tachyzoite Stage Transcriptome and Proteome Defines Novel Transcript Features.</title>
        <authorList>
            <person name="Ramaprasad A."/>
            <person name="Mourier T."/>
            <person name="Naeem R."/>
            <person name="Malas T.B."/>
            <person name="Moussa E."/>
            <person name="Panigrahi A."/>
            <person name="Vermont S.J."/>
            <person name="Otto T.D."/>
            <person name="Wastling J."/>
            <person name="Pain A."/>
        </authorList>
    </citation>
    <scope>NUCLEOTIDE SEQUENCE</scope>
    <source>
        <strain evidence="5">Liverpool</strain>
    </source>
</reference>
<dbReference type="InterPro" id="IPR006222">
    <property type="entry name" value="GCVT_N"/>
</dbReference>
<feature type="region of interest" description="Disordered" evidence="2">
    <location>
        <begin position="369"/>
        <end position="408"/>
    </location>
</feature>
<dbReference type="Pfam" id="PF08669">
    <property type="entry name" value="GCV_T_C"/>
    <property type="match status" value="1"/>
</dbReference>
<evidence type="ECO:0000259" key="4">
    <source>
        <dbReference type="Pfam" id="PF08669"/>
    </source>
</evidence>
<dbReference type="SUPFAM" id="SSF101790">
    <property type="entry name" value="Aminomethyltransferase beta-barrel domain"/>
    <property type="match status" value="1"/>
</dbReference>
<dbReference type="GO" id="GO:0032259">
    <property type="term" value="P:methylation"/>
    <property type="evidence" value="ECO:0007669"/>
    <property type="project" value="UniProtKB-KW"/>
</dbReference>
<dbReference type="GO" id="GO:0008168">
    <property type="term" value="F:methyltransferase activity"/>
    <property type="evidence" value="ECO:0007669"/>
    <property type="project" value="UniProtKB-KW"/>
</dbReference>
<proteinExistence type="inferred from homology"/>
<dbReference type="Pfam" id="PF01571">
    <property type="entry name" value="GCV_T"/>
    <property type="match status" value="1"/>
</dbReference>
<dbReference type="InterPro" id="IPR027266">
    <property type="entry name" value="TrmE/GcvT-like"/>
</dbReference>